<evidence type="ECO:0000259" key="9">
    <source>
        <dbReference type="Pfam" id="PF01583"/>
    </source>
</evidence>
<evidence type="ECO:0000256" key="3">
    <source>
        <dbReference type="ARBA" id="ARBA00022679"/>
    </source>
</evidence>
<gene>
    <name evidence="6 10" type="primary">cysC</name>
    <name evidence="10" type="ORF">Q31b_26010</name>
</gene>
<dbReference type="SUPFAM" id="SSF52540">
    <property type="entry name" value="P-loop containing nucleoside triphosphate hydrolases"/>
    <property type="match status" value="1"/>
</dbReference>
<dbReference type="Pfam" id="PF01583">
    <property type="entry name" value="APS_kinase"/>
    <property type="match status" value="1"/>
</dbReference>
<comment type="similarity">
    <text evidence="6 7">Belongs to the APS kinase family.</text>
</comment>
<comment type="catalytic activity">
    <reaction evidence="1 6 7">
        <text>adenosine 5'-phosphosulfate + ATP = 3'-phosphoadenylyl sulfate + ADP + H(+)</text>
        <dbReference type="Rhea" id="RHEA:24152"/>
        <dbReference type="ChEBI" id="CHEBI:15378"/>
        <dbReference type="ChEBI" id="CHEBI:30616"/>
        <dbReference type="ChEBI" id="CHEBI:58243"/>
        <dbReference type="ChEBI" id="CHEBI:58339"/>
        <dbReference type="ChEBI" id="CHEBI:456216"/>
        <dbReference type="EC" id="2.7.1.25"/>
    </reaction>
</comment>
<dbReference type="Proteomes" id="UP000315471">
    <property type="component" value="Unassembled WGS sequence"/>
</dbReference>
<reference evidence="10 11" key="1">
    <citation type="submission" date="2019-02" db="EMBL/GenBank/DDBJ databases">
        <title>Deep-cultivation of Planctomycetes and their phenomic and genomic characterization uncovers novel biology.</title>
        <authorList>
            <person name="Wiegand S."/>
            <person name="Jogler M."/>
            <person name="Boedeker C."/>
            <person name="Pinto D."/>
            <person name="Vollmers J."/>
            <person name="Rivas-Marin E."/>
            <person name="Kohn T."/>
            <person name="Peeters S.H."/>
            <person name="Heuer A."/>
            <person name="Rast P."/>
            <person name="Oberbeckmann S."/>
            <person name="Bunk B."/>
            <person name="Jeske O."/>
            <person name="Meyerdierks A."/>
            <person name="Storesund J.E."/>
            <person name="Kallscheuer N."/>
            <person name="Luecker S."/>
            <person name="Lage O.M."/>
            <person name="Pohl T."/>
            <person name="Merkel B.J."/>
            <person name="Hornburger P."/>
            <person name="Mueller R.-W."/>
            <person name="Bruemmer F."/>
            <person name="Labrenz M."/>
            <person name="Spormann A.M."/>
            <person name="Op Den Camp H."/>
            <person name="Overmann J."/>
            <person name="Amann R."/>
            <person name="Jetten M.S.M."/>
            <person name="Mascher T."/>
            <person name="Medema M.H."/>
            <person name="Devos D.P."/>
            <person name="Kaster A.-K."/>
            <person name="Ovreas L."/>
            <person name="Rohde M."/>
            <person name="Galperin M.Y."/>
            <person name="Jogler C."/>
        </authorList>
    </citation>
    <scope>NUCLEOTIDE SEQUENCE [LARGE SCALE GENOMIC DNA]</scope>
    <source>
        <strain evidence="10 11">Q31b</strain>
    </source>
</reference>
<dbReference type="GO" id="GO:0005524">
    <property type="term" value="F:ATP binding"/>
    <property type="evidence" value="ECO:0007669"/>
    <property type="project" value="UniProtKB-UniRule"/>
</dbReference>
<accession>A0A5C6DWZ5</accession>
<keyword evidence="6 7" id="KW-0418">Kinase</keyword>
<dbReference type="HAMAP" id="MF_00065">
    <property type="entry name" value="Adenylyl_sulf_kinase"/>
    <property type="match status" value="1"/>
</dbReference>
<evidence type="ECO:0000256" key="5">
    <source>
        <dbReference type="ARBA" id="ARBA00022840"/>
    </source>
</evidence>
<sequence>MNPSDIVWHPATVDRSARESNLGQRGVVVWFTGLSGCGKSTVANELDSQLLQLGRATTLLDGDNIRHGLCAPPPALREEHGEAFAERFGLGFASIDREENIRRIGNVAALMASAGLITLTAFVSPYRKDRDRVRKIVEEAGKTGDFIEVFVDTPLDICEARDPKGLYKKARSGEIKNFTGISDPYEAPRNPEIRLDGGKATTPADQAAEVLQKLVEWKVFATS</sequence>
<evidence type="ECO:0000256" key="2">
    <source>
        <dbReference type="ARBA" id="ARBA00012121"/>
    </source>
</evidence>
<dbReference type="GO" id="GO:0019379">
    <property type="term" value="P:sulfate assimilation, phosphoadenylyl sulfate reduction by phosphoadenylyl-sulfate reductase (thioredoxin)"/>
    <property type="evidence" value="ECO:0007669"/>
    <property type="project" value="TreeGrafter"/>
</dbReference>
<dbReference type="Gene3D" id="3.40.50.300">
    <property type="entry name" value="P-loop containing nucleotide triphosphate hydrolases"/>
    <property type="match status" value="1"/>
</dbReference>
<evidence type="ECO:0000256" key="7">
    <source>
        <dbReference type="RuleBase" id="RU004347"/>
    </source>
</evidence>
<dbReference type="InterPro" id="IPR027417">
    <property type="entry name" value="P-loop_NTPase"/>
</dbReference>
<comment type="caution">
    <text evidence="10">The sequence shown here is derived from an EMBL/GenBank/DDBJ whole genome shotgun (WGS) entry which is preliminary data.</text>
</comment>
<evidence type="ECO:0000313" key="11">
    <source>
        <dbReference type="Proteomes" id="UP000315471"/>
    </source>
</evidence>
<evidence type="ECO:0000313" key="10">
    <source>
        <dbReference type="EMBL" id="TWU41162.1"/>
    </source>
</evidence>
<dbReference type="GO" id="GO:0004020">
    <property type="term" value="F:adenylylsulfate kinase activity"/>
    <property type="evidence" value="ECO:0007669"/>
    <property type="project" value="UniProtKB-UniRule"/>
</dbReference>
<dbReference type="CDD" id="cd02027">
    <property type="entry name" value="APSK"/>
    <property type="match status" value="1"/>
</dbReference>
<proteinExistence type="inferred from homology"/>
<dbReference type="EC" id="2.7.1.25" evidence="2 6"/>
<dbReference type="GO" id="GO:0004781">
    <property type="term" value="F:sulfate adenylyltransferase (ATP) activity"/>
    <property type="evidence" value="ECO:0007669"/>
    <property type="project" value="TreeGrafter"/>
</dbReference>
<comment type="pathway">
    <text evidence="6 7">Sulfur metabolism; hydrogen sulfide biosynthesis; sulfite from sulfate: step 2/3.</text>
</comment>
<dbReference type="PANTHER" id="PTHR42700:SF3">
    <property type="entry name" value="BIFUNCTIONAL SAT_APS KINASE-RELATED"/>
    <property type="match status" value="1"/>
</dbReference>
<dbReference type="EMBL" id="SJPY01000004">
    <property type="protein sequence ID" value="TWU41162.1"/>
    <property type="molecule type" value="Genomic_DNA"/>
</dbReference>
<dbReference type="AlphaFoldDB" id="A0A5C6DWZ5"/>
<dbReference type="InterPro" id="IPR002891">
    <property type="entry name" value="APS"/>
</dbReference>
<keyword evidence="8" id="KW-1133">Transmembrane helix</keyword>
<comment type="function">
    <text evidence="6 7">Catalyzes the synthesis of activated sulfate.</text>
</comment>
<keyword evidence="5 6" id="KW-0067">ATP-binding</keyword>
<dbReference type="UniPathway" id="UPA00140">
    <property type="reaction ID" value="UER00205"/>
</dbReference>
<organism evidence="10 11">
    <name type="scientific">Novipirellula aureliae</name>
    <dbReference type="NCBI Taxonomy" id="2527966"/>
    <lineage>
        <taxon>Bacteria</taxon>
        <taxon>Pseudomonadati</taxon>
        <taxon>Planctomycetota</taxon>
        <taxon>Planctomycetia</taxon>
        <taxon>Pirellulales</taxon>
        <taxon>Pirellulaceae</taxon>
        <taxon>Novipirellula</taxon>
    </lineage>
</organism>
<feature type="active site" description="Phosphoserine intermediate" evidence="6">
    <location>
        <position position="124"/>
    </location>
</feature>
<dbReference type="GO" id="GO:0010134">
    <property type="term" value="P:sulfate assimilation via adenylyl sulfate reduction"/>
    <property type="evidence" value="ECO:0007669"/>
    <property type="project" value="TreeGrafter"/>
</dbReference>
<feature type="transmembrane region" description="Helical" evidence="8">
    <location>
        <begin position="107"/>
        <end position="126"/>
    </location>
</feature>
<keyword evidence="3 6" id="KW-0808">Transferase</keyword>
<dbReference type="PANTHER" id="PTHR42700">
    <property type="entry name" value="SULFATE ADENYLYLTRANSFERASE"/>
    <property type="match status" value="1"/>
</dbReference>
<keyword evidence="4 6" id="KW-0547">Nucleotide-binding</keyword>
<dbReference type="GO" id="GO:0070814">
    <property type="term" value="P:hydrogen sulfide biosynthetic process"/>
    <property type="evidence" value="ECO:0007669"/>
    <property type="project" value="UniProtKB-UniRule"/>
</dbReference>
<feature type="binding site" evidence="6">
    <location>
        <begin position="33"/>
        <end position="40"/>
    </location>
    <ligand>
        <name>ATP</name>
        <dbReference type="ChEBI" id="CHEBI:30616"/>
    </ligand>
</feature>
<evidence type="ECO:0000256" key="1">
    <source>
        <dbReference type="ARBA" id="ARBA00001823"/>
    </source>
</evidence>
<protein>
    <recommendedName>
        <fullName evidence="2 6">Adenylyl-sulfate kinase</fullName>
        <ecNumber evidence="2 6">2.7.1.25</ecNumber>
    </recommendedName>
    <alternativeName>
        <fullName evidence="6">APS kinase</fullName>
    </alternativeName>
    <alternativeName>
        <fullName evidence="6">ATP adenosine-5'-phosphosulfate 3'-phosphotransferase</fullName>
    </alternativeName>
    <alternativeName>
        <fullName evidence="6">Adenosine-5'-phosphosulfate kinase</fullName>
    </alternativeName>
</protein>
<keyword evidence="6" id="KW-0597">Phosphoprotein</keyword>
<dbReference type="NCBIfam" id="TIGR00455">
    <property type="entry name" value="apsK"/>
    <property type="match status" value="1"/>
</dbReference>
<keyword evidence="8" id="KW-0812">Transmembrane</keyword>
<feature type="domain" description="APS kinase" evidence="9">
    <location>
        <begin position="25"/>
        <end position="196"/>
    </location>
</feature>
<dbReference type="InterPro" id="IPR059117">
    <property type="entry name" value="APS_kinase_dom"/>
</dbReference>
<evidence type="ECO:0000256" key="4">
    <source>
        <dbReference type="ARBA" id="ARBA00022741"/>
    </source>
</evidence>
<dbReference type="GO" id="GO:0005737">
    <property type="term" value="C:cytoplasm"/>
    <property type="evidence" value="ECO:0007669"/>
    <property type="project" value="TreeGrafter"/>
</dbReference>
<name>A0A5C6DWZ5_9BACT</name>
<evidence type="ECO:0000256" key="6">
    <source>
        <dbReference type="HAMAP-Rule" id="MF_00065"/>
    </source>
</evidence>
<dbReference type="RefSeq" id="WP_146600028.1">
    <property type="nucleotide sequence ID" value="NZ_SJPY01000004.1"/>
</dbReference>
<dbReference type="InterPro" id="IPR050512">
    <property type="entry name" value="Sulf_AdTrans/APS_kinase"/>
</dbReference>
<dbReference type="OrthoDB" id="9804504at2"/>
<dbReference type="NCBIfam" id="NF003013">
    <property type="entry name" value="PRK03846.1"/>
    <property type="match status" value="1"/>
</dbReference>
<keyword evidence="11" id="KW-1185">Reference proteome</keyword>
<evidence type="ECO:0000256" key="8">
    <source>
        <dbReference type="SAM" id="Phobius"/>
    </source>
</evidence>
<keyword evidence="8" id="KW-0472">Membrane</keyword>